<proteinExistence type="predicted"/>
<keyword evidence="2" id="KW-1185">Reference proteome</keyword>
<name>A0AAW0XU87_CHEQU</name>
<dbReference type="EMBL" id="JARKIK010000023">
    <property type="protein sequence ID" value="KAK8744024.1"/>
    <property type="molecule type" value="Genomic_DNA"/>
</dbReference>
<dbReference type="AlphaFoldDB" id="A0AAW0XU87"/>
<reference evidence="1 2" key="1">
    <citation type="journal article" date="2024" name="BMC Genomics">
        <title>Genome assembly of redclaw crayfish (Cherax quadricarinatus) provides insights into its immune adaptation and hypoxia tolerance.</title>
        <authorList>
            <person name="Liu Z."/>
            <person name="Zheng J."/>
            <person name="Li H."/>
            <person name="Fang K."/>
            <person name="Wang S."/>
            <person name="He J."/>
            <person name="Zhou D."/>
            <person name="Weng S."/>
            <person name="Chi M."/>
            <person name="Gu Z."/>
            <person name="He J."/>
            <person name="Li F."/>
            <person name="Wang M."/>
        </authorList>
    </citation>
    <scope>NUCLEOTIDE SEQUENCE [LARGE SCALE GENOMIC DNA]</scope>
    <source>
        <strain evidence="1">ZL_2023a</strain>
    </source>
</reference>
<dbReference type="Proteomes" id="UP001445076">
    <property type="component" value="Unassembled WGS sequence"/>
</dbReference>
<dbReference type="PANTHER" id="PTHR33776:SF4">
    <property type="entry name" value="ENDONUCLEASE_EXONUCLEASE_PHOSPHATASE DOMAIN-CONTAINING PROTEIN"/>
    <property type="match status" value="1"/>
</dbReference>
<gene>
    <name evidence="1" type="ORF">OTU49_000969</name>
</gene>
<organism evidence="1 2">
    <name type="scientific">Cherax quadricarinatus</name>
    <name type="common">Australian red claw crayfish</name>
    <dbReference type="NCBI Taxonomy" id="27406"/>
    <lineage>
        <taxon>Eukaryota</taxon>
        <taxon>Metazoa</taxon>
        <taxon>Ecdysozoa</taxon>
        <taxon>Arthropoda</taxon>
        <taxon>Crustacea</taxon>
        <taxon>Multicrustacea</taxon>
        <taxon>Malacostraca</taxon>
        <taxon>Eumalacostraca</taxon>
        <taxon>Eucarida</taxon>
        <taxon>Decapoda</taxon>
        <taxon>Pleocyemata</taxon>
        <taxon>Astacidea</taxon>
        <taxon>Parastacoidea</taxon>
        <taxon>Parastacidae</taxon>
        <taxon>Cherax</taxon>
    </lineage>
</organism>
<dbReference type="PANTHER" id="PTHR33776">
    <property type="entry name" value="ENDO/EXONUCLEASE/PHOSPHATASE DOMAIN-CONTAINING PROTEIN"/>
    <property type="match status" value="1"/>
</dbReference>
<feature type="non-terminal residue" evidence="1">
    <location>
        <position position="1"/>
    </location>
</feature>
<comment type="caution">
    <text evidence="1">The sequence shown here is derived from an EMBL/GenBank/DDBJ whole genome shotgun (WGS) entry which is preliminary data.</text>
</comment>
<dbReference type="InterPro" id="IPR036691">
    <property type="entry name" value="Endo/exonu/phosph_ase_sf"/>
</dbReference>
<protein>
    <recommendedName>
        <fullName evidence="3">Endonuclease/exonuclease/phosphatase domain-containing protein</fullName>
    </recommendedName>
</protein>
<accession>A0AAW0XU87</accession>
<evidence type="ECO:0008006" key="3">
    <source>
        <dbReference type="Google" id="ProtNLM"/>
    </source>
</evidence>
<dbReference type="Gene3D" id="3.60.10.10">
    <property type="entry name" value="Endonuclease/exonuclease/phosphatase"/>
    <property type="match status" value="1"/>
</dbReference>
<evidence type="ECO:0000313" key="1">
    <source>
        <dbReference type="EMBL" id="KAK8744024.1"/>
    </source>
</evidence>
<dbReference type="SUPFAM" id="SSF56219">
    <property type="entry name" value="DNase I-like"/>
    <property type="match status" value="1"/>
</dbReference>
<sequence length="122" mass="13928">ACAMYRPQWQHADPINFLMENIDSLLLQHNCQHIIIVGDLNQHLLQRDFDDLLAVFDMRKFVDFPTHISCSSLDPVVSDLAEGIVTCQPLGYVGSSDHKAVFTTLKIPTERGEESTRTTWLW</sequence>
<evidence type="ECO:0000313" key="2">
    <source>
        <dbReference type="Proteomes" id="UP001445076"/>
    </source>
</evidence>